<keyword evidence="1" id="KW-0732">Signal</keyword>
<evidence type="ECO:0000256" key="1">
    <source>
        <dbReference type="ARBA" id="ARBA00022729"/>
    </source>
</evidence>
<dbReference type="InterPro" id="IPR006059">
    <property type="entry name" value="SBP"/>
</dbReference>
<dbReference type="SUPFAM" id="SSF53850">
    <property type="entry name" value="Periplasmic binding protein-like II"/>
    <property type="match status" value="1"/>
</dbReference>
<name>A0ABD5USG0_9EURY</name>
<comment type="caution">
    <text evidence="3">The sequence shown here is derived from an EMBL/GenBank/DDBJ whole genome shotgun (WGS) entry which is preliminary data.</text>
</comment>
<evidence type="ECO:0000313" key="4">
    <source>
        <dbReference type="Proteomes" id="UP001596296"/>
    </source>
</evidence>
<proteinExistence type="predicted"/>
<feature type="region of interest" description="Disordered" evidence="2">
    <location>
        <begin position="28"/>
        <end position="69"/>
    </location>
</feature>
<reference evidence="3 4" key="1">
    <citation type="journal article" date="2019" name="Int. J. Syst. Evol. Microbiol.">
        <title>The Global Catalogue of Microorganisms (GCM) 10K type strain sequencing project: providing services to taxonomists for standard genome sequencing and annotation.</title>
        <authorList>
            <consortium name="The Broad Institute Genomics Platform"/>
            <consortium name="The Broad Institute Genome Sequencing Center for Infectious Disease"/>
            <person name="Wu L."/>
            <person name="Ma J."/>
        </authorList>
    </citation>
    <scope>NUCLEOTIDE SEQUENCE [LARGE SCALE GENOMIC DNA]</scope>
    <source>
        <strain evidence="3 4">SKJ47</strain>
    </source>
</reference>
<protein>
    <submittedName>
        <fullName evidence="3">Thiamine ABC transporter substrate binding subunit</fullName>
    </submittedName>
</protein>
<sequence>MTDRRAEHGAGDVLDRRAFLAAAGAATAGLAGCSGSDPEDGNGSTDETERPPDAGGNGNVTGTPSTPGERTLVVGTYSAFIDAPSTSPGAWLKEAFESEFDAELVWQTPPNDLNYYIERHNAGVDVEADLYLGVNPDDLVRVDENVDGDLFAEAGDVEGTEAVKSGLEFDPADRAIPYDTGYISLVYDGTETEAPETFEGLLEEEHRGDLIAQTPSGDTGRAFLLHTVHEFGDEGEYDYLDFWADLQANDVRVLGSWSDAYDAWTGGEAPMVVSYSTDQVFAADSGADLDEHQIRFLNDQGYANPEGMAVFSEAADPDLARQFMSFVLRPAVQGQIAQRNVQFPATDDAELPDDYADLAKEPPEPVTFTYEELQGSLDGWVDAWERQFAGGN</sequence>
<dbReference type="EMBL" id="JBHSXL010000006">
    <property type="protein sequence ID" value="MFC6892494.1"/>
    <property type="molecule type" value="Genomic_DNA"/>
</dbReference>
<dbReference type="PROSITE" id="PS51318">
    <property type="entry name" value="TAT"/>
    <property type="match status" value="1"/>
</dbReference>
<dbReference type="InterPro" id="IPR005948">
    <property type="entry name" value="ThiB-like"/>
</dbReference>
<dbReference type="NCBIfam" id="TIGR01254">
    <property type="entry name" value="sfuA"/>
    <property type="match status" value="1"/>
</dbReference>
<dbReference type="Gene3D" id="3.40.190.10">
    <property type="entry name" value="Periplasmic binding protein-like II"/>
    <property type="match status" value="2"/>
</dbReference>
<dbReference type="RefSeq" id="WP_379742780.1">
    <property type="nucleotide sequence ID" value="NZ_JBHSVN010000001.1"/>
</dbReference>
<dbReference type="AlphaFoldDB" id="A0ABD5USG0"/>
<dbReference type="PROSITE" id="PS51257">
    <property type="entry name" value="PROKAR_LIPOPROTEIN"/>
    <property type="match status" value="1"/>
</dbReference>
<gene>
    <name evidence="3" type="ORF">ACFQE9_07705</name>
</gene>
<keyword evidence="4" id="KW-1185">Reference proteome</keyword>
<dbReference type="PANTHER" id="PTHR30006">
    <property type="entry name" value="THIAMINE-BINDING PERIPLASMIC PROTEIN-RELATED"/>
    <property type="match status" value="1"/>
</dbReference>
<evidence type="ECO:0000313" key="3">
    <source>
        <dbReference type="EMBL" id="MFC6892494.1"/>
    </source>
</evidence>
<evidence type="ECO:0000256" key="2">
    <source>
        <dbReference type="SAM" id="MobiDB-lite"/>
    </source>
</evidence>
<accession>A0ABD5USG0</accession>
<dbReference type="Pfam" id="PF13416">
    <property type="entry name" value="SBP_bac_8"/>
    <property type="match status" value="1"/>
</dbReference>
<dbReference type="PANTHER" id="PTHR30006:SF2">
    <property type="entry name" value="ABC TRANSPORTER SUBSTRATE-BINDING PROTEIN"/>
    <property type="match status" value="1"/>
</dbReference>
<organism evidence="3 4">
    <name type="scientific">Halopenitus salinus</name>
    <dbReference type="NCBI Taxonomy" id="1198295"/>
    <lineage>
        <taxon>Archaea</taxon>
        <taxon>Methanobacteriati</taxon>
        <taxon>Methanobacteriota</taxon>
        <taxon>Stenosarchaea group</taxon>
        <taxon>Halobacteria</taxon>
        <taxon>Halobacteriales</taxon>
        <taxon>Haloferacaceae</taxon>
        <taxon>Halopenitus</taxon>
    </lineage>
</organism>
<dbReference type="Proteomes" id="UP001596296">
    <property type="component" value="Unassembled WGS sequence"/>
</dbReference>
<dbReference type="InterPro" id="IPR006311">
    <property type="entry name" value="TAT_signal"/>
</dbReference>